<feature type="non-terminal residue" evidence="4">
    <location>
        <position position="185"/>
    </location>
</feature>
<keyword evidence="1" id="KW-0560">Oxidoreductase</keyword>
<accession>A0A382FL28</accession>
<evidence type="ECO:0000313" key="4">
    <source>
        <dbReference type="EMBL" id="SVB62671.1"/>
    </source>
</evidence>
<evidence type="ECO:0000259" key="3">
    <source>
        <dbReference type="Pfam" id="PF01370"/>
    </source>
</evidence>
<dbReference type="PANTHER" id="PTHR10366">
    <property type="entry name" value="NAD DEPENDENT EPIMERASE/DEHYDRATASE"/>
    <property type="match status" value="1"/>
</dbReference>
<dbReference type="AlphaFoldDB" id="A0A382FL28"/>
<organism evidence="4">
    <name type="scientific">marine metagenome</name>
    <dbReference type="NCBI Taxonomy" id="408172"/>
    <lineage>
        <taxon>unclassified sequences</taxon>
        <taxon>metagenomes</taxon>
        <taxon>ecological metagenomes</taxon>
    </lineage>
</organism>
<dbReference type="SUPFAM" id="SSF51735">
    <property type="entry name" value="NAD(P)-binding Rossmann-fold domains"/>
    <property type="match status" value="1"/>
</dbReference>
<dbReference type="InterPro" id="IPR050425">
    <property type="entry name" value="NAD(P)_dehydrat-like"/>
</dbReference>
<dbReference type="GO" id="GO:0016616">
    <property type="term" value="F:oxidoreductase activity, acting on the CH-OH group of donors, NAD or NADP as acceptor"/>
    <property type="evidence" value="ECO:0007669"/>
    <property type="project" value="TreeGrafter"/>
</dbReference>
<dbReference type="InterPro" id="IPR001509">
    <property type="entry name" value="Epimerase_deHydtase"/>
</dbReference>
<dbReference type="Pfam" id="PF01370">
    <property type="entry name" value="Epimerase"/>
    <property type="match status" value="1"/>
</dbReference>
<reference evidence="4" key="1">
    <citation type="submission" date="2018-05" db="EMBL/GenBank/DDBJ databases">
        <authorList>
            <person name="Lanie J.A."/>
            <person name="Ng W.-L."/>
            <person name="Kazmierczak K.M."/>
            <person name="Andrzejewski T.M."/>
            <person name="Davidsen T.M."/>
            <person name="Wayne K.J."/>
            <person name="Tettelin H."/>
            <person name="Glass J.I."/>
            <person name="Rusch D."/>
            <person name="Podicherti R."/>
            <person name="Tsui H.-C.T."/>
            <person name="Winkler M.E."/>
        </authorList>
    </citation>
    <scope>NUCLEOTIDE SEQUENCE</scope>
</reference>
<sequence length="185" mass="19794">MVGQRLVAVTGASGYIALHVVAHLLGEGYAVRGTLRDMARGEKIRNALNRHADTTHLSFSECNLLSDEGWDEALAGCEFLIHTASPLPIAEPKDHNDLIIPARDGALRALGAASRAGVKRVVMTSSVAAIGYGHDGKTEFSEDDWSIVKPEIGAYASSKTIAERSAWDFVASLPKDEAIELVTIN</sequence>
<evidence type="ECO:0000256" key="1">
    <source>
        <dbReference type="ARBA" id="ARBA00023002"/>
    </source>
</evidence>
<comment type="similarity">
    <text evidence="2">Belongs to the NAD(P)-dependent epimerase/dehydratase family. Dihydroflavonol-4-reductase subfamily.</text>
</comment>
<feature type="domain" description="NAD-dependent epimerase/dehydratase" evidence="3">
    <location>
        <begin position="7"/>
        <end position="171"/>
    </location>
</feature>
<evidence type="ECO:0000256" key="2">
    <source>
        <dbReference type="ARBA" id="ARBA00023445"/>
    </source>
</evidence>
<dbReference type="InterPro" id="IPR036291">
    <property type="entry name" value="NAD(P)-bd_dom_sf"/>
</dbReference>
<dbReference type="PANTHER" id="PTHR10366:SF564">
    <property type="entry name" value="STEROL-4-ALPHA-CARBOXYLATE 3-DEHYDROGENASE, DECARBOXYLATING"/>
    <property type="match status" value="1"/>
</dbReference>
<name>A0A382FL28_9ZZZZ</name>
<protein>
    <recommendedName>
        <fullName evidence="3">NAD-dependent epimerase/dehydratase domain-containing protein</fullName>
    </recommendedName>
</protein>
<proteinExistence type="inferred from homology"/>
<dbReference type="EMBL" id="UINC01050103">
    <property type="protein sequence ID" value="SVB62671.1"/>
    <property type="molecule type" value="Genomic_DNA"/>
</dbReference>
<gene>
    <name evidence="4" type="ORF">METZ01_LOCUS215525</name>
</gene>
<dbReference type="Gene3D" id="3.40.50.720">
    <property type="entry name" value="NAD(P)-binding Rossmann-like Domain"/>
    <property type="match status" value="1"/>
</dbReference>